<comment type="similarity">
    <text evidence="4">Belongs to the MT-A70-like family.</text>
</comment>
<evidence type="ECO:0000256" key="2">
    <source>
        <dbReference type="ARBA" id="ARBA00022679"/>
    </source>
</evidence>
<sequence>MTDSSPAPAFHPLANLFPLIEGEAFAELVADIAARGLEDPIVLHEGKILDGRNRFRACQAAGVAPRFTIFGLAAEPSSFMIRAALAGLPLTDHEMRLTPIDLGELPADFTVAGVPGADALGYVISKNMHRRHLDASQRALVAARLATMRPGRPSEKAEISAISQREAAEVMKVDRASVQSARAVLDHGASELIEAVERGDIAVSAAADLSALPLEEQRRVIETADKRALGAVVKAVRAEKQLEKRERREARETGLAARQRALPEKRYGVIYADPEWRFEPYSRESGMDRAADNHYPTSPENDIVLRKVGDIAAKDCVLFLWATAPMLLSAVRVLQNWGFTYKTHWIWEKDRIGTGYWNRNQHELLLLGTRGDVPAPAMGDQWPSVIKAPVGEHSAKPEVFVEMIEAYFPNLPKIELNARRAQPGWDAWGLEAPEAAS</sequence>
<dbReference type="PANTHER" id="PTHR12829:SF7">
    <property type="entry name" value="N6-ADENOSINE-METHYLTRANSFERASE CATALYTIC SUBUNIT"/>
    <property type="match status" value="1"/>
</dbReference>
<dbReference type="STRING" id="1122133.SAMN02745157_0680"/>
<dbReference type="PANTHER" id="PTHR12829">
    <property type="entry name" value="N6-ADENOSINE-METHYLTRANSFERASE"/>
    <property type="match status" value="1"/>
</dbReference>
<dbReference type="EMBL" id="FQUP01000001">
    <property type="protein sequence ID" value="SHE67176.1"/>
    <property type="molecule type" value="Genomic_DNA"/>
</dbReference>
<dbReference type="SUPFAM" id="SSF53335">
    <property type="entry name" value="S-adenosyl-L-methionine-dependent methyltransferases"/>
    <property type="match status" value="1"/>
</dbReference>
<dbReference type="InterPro" id="IPR007757">
    <property type="entry name" value="MT-A70-like"/>
</dbReference>
<dbReference type="PROSITE" id="PS51143">
    <property type="entry name" value="MT_A70"/>
    <property type="match status" value="1"/>
</dbReference>
<keyword evidence="2" id="KW-0808">Transferase</keyword>
<accession>A0A1M4VDW9</accession>
<dbReference type="RefSeq" id="WP_073051361.1">
    <property type="nucleotide sequence ID" value="NZ_FQUP01000001.1"/>
</dbReference>
<organism evidence="5 6">
    <name type="scientific">Kaistia soli DSM 19436</name>
    <dbReference type="NCBI Taxonomy" id="1122133"/>
    <lineage>
        <taxon>Bacteria</taxon>
        <taxon>Pseudomonadati</taxon>
        <taxon>Pseudomonadota</taxon>
        <taxon>Alphaproteobacteria</taxon>
        <taxon>Hyphomicrobiales</taxon>
        <taxon>Kaistiaceae</taxon>
        <taxon>Kaistia</taxon>
    </lineage>
</organism>
<dbReference type="AlphaFoldDB" id="A0A1M4VDW9"/>
<dbReference type="SUPFAM" id="SSF109709">
    <property type="entry name" value="KorB DNA-binding domain-like"/>
    <property type="match status" value="1"/>
</dbReference>
<protein>
    <submittedName>
        <fullName evidence="5">N6-adenosine-specific RNA methylase IME4</fullName>
    </submittedName>
</protein>
<evidence type="ECO:0000256" key="4">
    <source>
        <dbReference type="PROSITE-ProRule" id="PRU00489"/>
    </source>
</evidence>
<dbReference type="Proteomes" id="UP000184485">
    <property type="component" value="Unassembled WGS sequence"/>
</dbReference>
<dbReference type="Pfam" id="PF05063">
    <property type="entry name" value="MT-A70"/>
    <property type="match status" value="1"/>
</dbReference>
<dbReference type="InterPro" id="IPR029063">
    <property type="entry name" value="SAM-dependent_MTases_sf"/>
</dbReference>
<dbReference type="Gene3D" id="1.10.10.2830">
    <property type="match status" value="1"/>
</dbReference>
<dbReference type="OrthoDB" id="9800596at2"/>
<evidence type="ECO:0000313" key="6">
    <source>
        <dbReference type="Proteomes" id="UP000184485"/>
    </source>
</evidence>
<evidence type="ECO:0000256" key="1">
    <source>
        <dbReference type="ARBA" id="ARBA00022603"/>
    </source>
</evidence>
<evidence type="ECO:0000256" key="3">
    <source>
        <dbReference type="ARBA" id="ARBA00022691"/>
    </source>
</evidence>
<dbReference type="GO" id="GO:0032259">
    <property type="term" value="P:methylation"/>
    <property type="evidence" value="ECO:0007669"/>
    <property type="project" value="UniProtKB-KW"/>
</dbReference>
<proteinExistence type="inferred from homology"/>
<dbReference type="SUPFAM" id="SSF110849">
    <property type="entry name" value="ParB/Sulfiredoxin"/>
    <property type="match status" value="1"/>
</dbReference>
<reference evidence="5 6" key="1">
    <citation type="submission" date="2016-11" db="EMBL/GenBank/DDBJ databases">
        <authorList>
            <person name="Jaros S."/>
            <person name="Januszkiewicz K."/>
            <person name="Wedrychowicz H."/>
        </authorList>
    </citation>
    <scope>NUCLEOTIDE SEQUENCE [LARGE SCALE GENOMIC DNA]</scope>
    <source>
        <strain evidence="5 6">DSM 19436</strain>
    </source>
</reference>
<dbReference type="InterPro" id="IPR036086">
    <property type="entry name" value="ParB/Sulfiredoxin_sf"/>
</dbReference>
<keyword evidence="1 5" id="KW-0489">Methyltransferase</keyword>
<gene>
    <name evidence="5" type="ORF">SAMN02745157_0680</name>
</gene>
<name>A0A1M4VDW9_9HYPH</name>
<evidence type="ECO:0000313" key="5">
    <source>
        <dbReference type="EMBL" id="SHE67176.1"/>
    </source>
</evidence>
<dbReference type="GO" id="GO:0008168">
    <property type="term" value="F:methyltransferase activity"/>
    <property type="evidence" value="ECO:0007669"/>
    <property type="project" value="UniProtKB-KW"/>
</dbReference>
<keyword evidence="3" id="KW-0949">S-adenosyl-L-methionine</keyword>
<keyword evidence="6" id="KW-1185">Reference proteome</keyword>